<evidence type="ECO:0000313" key="10">
    <source>
        <dbReference type="Proteomes" id="UP000501982"/>
    </source>
</evidence>
<evidence type="ECO:0008006" key="11">
    <source>
        <dbReference type="Google" id="ProtNLM"/>
    </source>
</evidence>
<evidence type="ECO:0000313" key="9">
    <source>
        <dbReference type="Proteomes" id="UP000471216"/>
    </source>
</evidence>
<proteinExistence type="predicted"/>
<reference evidence="6 10" key="3">
    <citation type="submission" date="2020-04" db="EMBL/GenBank/DDBJ databases">
        <title>Complete Genomes and Methylome analysis of CBBP consortium that reverse antibiotic-induced susceptibility to vancomycin-resistant Enterococcus faecium infection.</title>
        <authorList>
            <person name="Fomenkov A."/>
            <person name="Zhang Z."/>
            <person name="Pamer E."/>
            <person name="Roberts R.J."/>
        </authorList>
    </citation>
    <scope>NUCLEOTIDE SEQUENCE [LARGE SCALE GENOMIC DNA]</scope>
    <source>
        <strain evidence="10">CBBP</strain>
        <strain evidence="6">CBBP-1</strain>
    </source>
</reference>
<dbReference type="EMBL" id="CP051672">
    <property type="protein sequence ID" value="QJE28731.1"/>
    <property type="molecule type" value="Genomic_DNA"/>
</dbReference>
<dbReference type="Proteomes" id="UP000450599">
    <property type="component" value="Unassembled WGS sequence"/>
</dbReference>
<keyword evidence="2" id="KW-0472">Membrane</keyword>
<evidence type="ECO:0000256" key="1">
    <source>
        <dbReference type="SAM" id="Coils"/>
    </source>
</evidence>
<dbReference type="Proteomes" id="UP000095332">
    <property type="component" value="Unassembled WGS sequence"/>
</dbReference>
<evidence type="ECO:0000256" key="2">
    <source>
        <dbReference type="SAM" id="Phobius"/>
    </source>
</evidence>
<feature type="transmembrane region" description="Helical" evidence="2">
    <location>
        <begin position="7"/>
        <end position="23"/>
    </location>
</feature>
<feature type="coiled-coil region" evidence="1">
    <location>
        <begin position="54"/>
        <end position="88"/>
    </location>
</feature>
<dbReference type="EMBL" id="CZBM01000017">
    <property type="protein sequence ID" value="CUQ50213.1"/>
    <property type="molecule type" value="Genomic_DNA"/>
</dbReference>
<keyword evidence="2" id="KW-1133">Transmembrane helix</keyword>
<keyword evidence="2" id="KW-0812">Transmembrane</keyword>
<dbReference type="RefSeq" id="WP_008774474.1">
    <property type="nucleotide sequence ID" value="NZ_CAJSZN010000013.1"/>
</dbReference>
<evidence type="ECO:0000313" key="3">
    <source>
        <dbReference type="EMBL" id="CUQ50213.1"/>
    </source>
</evidence>
<organism evidence="3 7">
    <name type="scientific">Parabacteroides distasonis</name>
    <dbReference type="NCBI Taxonomy" id="823"/>
    <lineage>
        <taxon>Bacteria</taxon>
        <taxon>Pseudomonadati</taxon>
        <taxon>Bacteroidota</taxon>
        <taxon>Bacteroidia</taxon>
        <taxon>Bacteroidales</taxon>
        <taxon>Tannerellaceae</taxon>
        <taxon>Parabacteroides</taxon>
    </lineage>
</organism>
<reference evidence="8 9" key="2">
    <citation type="journal article" date="2019" name="Nat. Med.">
        <title>A library of human gut bacterial isolates paired with longitudinal multiomics data enables mechanistic microbiome research.</title>
        <authorList>
            <person name="Poyet M."/>
            <person name="Groussin M."/>
            <person name="Gibbons S.M."/>
            <person name="Avila-Pacheco J."/>
            <person name="Jiang X."/>
            <person name="Kearney S.M."/>
            <person name="Perrotta A.R."/>
            <person name="Berdy B."/>
            <person name="Zhao S."/>
            <person name="Lieberman T.D."/>
            <person name="Swanson P.K."/>
            <person name="Smith M."/>
            <person name="Roesemann S."/>
            <person name="Alexander J.E."/>
            <person name="Rich S.A."/>
            <person name="Livny J."/>
            <person name="Vlamakis H."/>
            <person name="Clish C."/>
            <person name="Bullock K."/>
            <person name="Deik A."/>
            <person name="Scott J."/>
            <person name="Pierce K.A."/>
            <person name="Xavier R.J."/>
            <person name="Alm E.J."/>
        </authorList>
    </citation>
    <scope>NUCLEOTIDE SEQUENCE [LARGE SCALE GENOMIC DNA]</scope>
    <source>
        <strain evidence="5 9">BIOML-A10</strain>
        <strain evidence="4 8">BIOML-A11</strain>
    </source>
</reference>
<evidence type="ECO:0000313" key="7">
    <source>
        <dbReference type="Proteomes" id="UP000095332"/>
    </source>
</evidence>
<evidence type="ECO:0000313" key="6">
    <source>
        <dbReference type="EMBL" id="QJE28731.1"/>
    </source>
</evidence>
<name>A0A174WSE7_PARDI</name>
<gene>
    <name evidence="3" type="ORF">ERS852560_03500</name>
    <name evidence="5" type="ORF">GKD54_15875</name>
    <name evidence="4" type="ORF">GKD58_14980</name>
    <name evidence="6" type="ORF">HHO38_10475</name>
</gene>
<dbReference type="Proteomes" id="UP000471216">
    <property type="component" value="Unassembled WGS sequence"/>
</dbReference>
<evidence type="ECO:0000313" key="5">
    <source>
        <dbReference type="EMBL" id="MRZ07659.1"/>
    </source>
</evidence>
<reference evidence="3 7" key="1">
    <citation type="submission" date="2015-09" db="EMBL/GenBank/DDBJ databases">
        <authorList>
            <consortium name="Pathogen Informatics"/>
        </authorList>
    </citation>
    <scope>NUCLEOTIDE SEQUENCE [LARGE SCALE GENOMIC DNA]</scope>
    <source>
        <strain evidence="3 7">2789STDY5834948</strain>
    </source>
</reference>
<dbReference type="Proteomes" id="UP000501982">
    <property type="component" value="Chromosome"/>
</dbReference>
<dbReference type="EMBL" id="WKMX01000015">
    <property type="protein sequence ID" value="MRZ07659.1"/>
    <property type="molecule type" value="Genomic_DNA"/>
</dbReference>
<sequence>MKLENNKLLQGVITVVGIVLYLLSRKTKGKSKLTFLMIPICMLGLISLSCGNKKQDKIDINKALDNAIEKVEDEADKLHDACDDTRKESQRKVEKVKHKVKRI</sequence>
<protein>
    <recommendedName>
        <fullName evidence="11">YtxH domain-containing protein</fullName>
    </recommendedName>
</protein>
<evidence type="ECO:0000313" key="8">
    <source>
        <dbReference type="Proteomes" id="UP000450599"/>
    </source>
</evidence>
<keyword evidence="1" id="KW-0175">Coiled coil</keyword>
<feature type="transmembrane region" description="Helical" evidence="2">
    <location>
        <begin position="35"/>
        <end position="52"/>
    </location>
</feature>
<dbReference type="EMBL" id="WKMW01000015">
    <property type="protein sequence ID" value="MRY85546.1"/>
    <property type="molecule type" value="Genomic_DNA"/>
</dbReference>
<dbReference type="AlphaFoldDB" id="A0A174WSE7"/>
<accession>A0A174WSE7</accession>
<evidence type="ECO:0000313" key="4">
    <source>
        <dbReference type="EMBL" id="MRY85546.1"/>
    </source>
</evidence>